<evidence type="ECO:0000256" key="9">
    <source>
        <dbReference type="ARBA" id="ARBA00023242"/>
    </source>
</evidence>
<dbReference type="GO" id="GO:0005846">
    <property type="term" value="C:nuclear cap binding complex"/>
    <property type="evidence" value="ECO:0007669"/>
    <property type="project" value="InterPro"/>
</dbReference>
<protein>
    <recommendedName>
        <fullName evidence="4">Nuclear cap-binding protein subunit 1</fullName>
    </recommendedName>
    <alternativeName>
        <fullName evidence="10">80 kDa nuclear cap-binding protein</fullName>
    </alternativeName>
</protein>
<dbReference type="Proteomes" id="UP000694867">
    <property type="component" value="Unplaced"/>
</dbReference>
<keyword evidence="5" id="KW-0507">mRNA processing</keyword>
<dbReference type="InterPro" id="IPR027159">
    <property type="entry name" value="CBP80"/>
</dbReference>
<evidence type="ECO:0000256" key="8">
    <source>
        <dbReference type="ARBA" id="ARBA00023187"/>
    </source>
</evidence>
<dbReference type="FunFam" id="1.25.40.180:FF:000010">
    <property type="entry name" value="Nuclear cap-binding protein subunit 1"/>
    <property type="match status" value="1"/>
</dbReference>
<dbReference type="Pfam" id="PF02854">
    <property type="entry name" value="MIF4G"/>
    <property type="match status" value="1"/>
</dbReference>
<dbReference type="GO" id="GO:0008380">
    <property type="term" value="P:RNA splicing"/>
    <property type="evidence" value="ECO:0007669"/>
    <property type="project" value="UniProtKB-KW"/>
</dbReference>
<sequence length="782" mass="90813">MSRRRAYEDDDEDDLRYRKRRRMVSEPQEIEDKLETLIVRVGEKSTSSLESNLEQLSGVLVSDLSNFKSNVLKILIDCAQKMPEKTTIYSTLVGLLNAKNYSFGGEFVEVLSKSLKDSLKNQEWDTARYCVRFLADLVNCKVININSILNLLENFVAVTSEESIPQVRGDWYVFTVLSSLPFVGRELHEKKDQELDRLLRQIDSYIGRRRKTHLPALQAWSSDTPHLQEEYLDCLWSQICKLRSDKWTENHLARPYLAFDGALSEALQHNLPVITPPPHSTEFVYPSPWVVFRLFDYTDCPDGPSLPGAHSIERFLIEEHLHRIIRLHHRERKQCAAALLSFHGKSKVPFEYMITEVIFGELFLLPNSPHLDICYGSLLLELCKLQPSTMPLVLAQTVELLYERLDTMHTNCIDRFCSWFAYHLSNFQFRWTWEDWLDAASFDHLHPKPMFLQGALAKCMRLSYHQRLMEIIPQDLQQFVPNPPLPKIKYGENAPDDTPGLAISKKLTEAIKSRCTDEEAMEIIQELGKTSPGDEAMDTGANFDLLKVDVFVHTLMAIACKTMSHSFAGIAKFHFVFKKLSQGSDEKQLQILFSVYEIWKDHHQMMQGIIDKFLKTQIVEASTVANWVFSKELKGDFHKPYLWEILHLTIRIKIKQVKKLQSDLEAAKSRKEDDDEEPIPIEDLERMEEKLDAAQSELKNLFLIIFQRFIIQLTEHIAACEAEGTDFRTQWFRWTVGRLLEVLFRHHEHVFNYITTLQSLLFSSDVDPHILAVYEQFLALRN</sequence>
<dbReference type="RefSeq" id="XP_003741706.1">
    <property type="nucleotide sequence ID" value="XM_003741658.2"/>
</dbReference>
<dbReference type="KEGG" id="goe:100908919"/>
<dbReference type="GO" id="GO:0000184">
    <property type="term" value="P:nuclear-transcribed mRNA catabolic process, nonsense-mediated decay"/>
    <property type="evidence" value="ECO:0007669"/>
    <property type="project" value="TreeGrafter"/>
</dbReference>
<evidence type="ECO:0000256" key="11">
    <source>
        <dbReference type="SAM" id="Coils"/>
    </source>
</evidence>
<evidence type="ECO:0000259" key="12">
    <source>
        <dbReference type="SMART" id="SM00543"/>
    </source>
</evidence>
<evidence type="ECO:0000256" key="3">
    <source>
        <dbReference type="ARBA" id="ARBA00011361"/>
    </source>
</evidence>
<evidence type="ECO:0000256" key="10">
    <source>
        <dbReference type="ARBA" id="ARBA00030965"/>
    </source>
</evidence>
<dbReference type="GO" id="GO:0000339">
    <property type="term" value="F:RNA cap binding"/>
    <property type="evidence" value="ECO:0007669"/>
    <property type="project" value="InterPro"/>
</dbReference>
<accession>A0AAJ6VWJ2</accession>
<dbReference type="GO" id="GO:0031053">
    <property type="term" value="P:primary miRNA processing"/>
    <property type="evidence" value="ECO:0007669"/>
    <property type="project" value="UniProtKB-ARBA"/>
</dbReference>
<evidence type="ECO:0000256" key="6">
    <source>
        <dbReference type="ARBA" id="ARBA00023042"/>
    </source>
</evidence>
<proteinExistence type="inferred from homology"/>
<feature type="domain" description="MIF4G" evidence="12">
    <location>
        <begin position="31"/>
        <end position="243"/>
    </location>
</feature>
<comment type="subcellular location">
    <subcellularLocation>
        <location evidence="1">Nucleus</location>
    </subcellularLocation>
</comment>
<dbReference type="GeneID" id="100908919"/>
<evidence type="ECO:0000313" key="14">
    <source>
        <dbReference type="RefSeq" id="XP_003741706.1"/>
    </source>
</evidence>
<gene>
    <name evidence="14" type="primary">LOC100908919</name>
</gene>
<comment type="subunit">
    <text evidence="3">Component of the nuclear cap-binding complex (CBC), a heterodimer composed of Cbp80 and Cbp20 that interacts with m7GpppG-capped RNA.</text>
</comment>
<dbReference type="GO" id="GO:0006406">
    <property type="term" value="P:mRNA export from nucleus"/>
    <property type="evidence" value="ECO:0007669"/>
    <property type="project" value="InterPro"/>
</dbReference>
<evidence type="ECO:0000256" key="4">
    <source>
        <dbReference type="ARBA" id="ARBA00019879"/>
    </source>
</evidence>
<dbReference type="InterPro" id="IPR015174">
    <property type="entry name" value="MIF4G-like_typ-2"/>
</dbReference>
<dbReference type="InterPro" id="IPR016024">
    <property type="entry name" value="ARM-type_fold"/>
</dbReference>
<evidence type="ECO:0000256" key="7">
    <source>
        <dbReference type="ARBA" id="ARBA00023158"/>
    </source>
</evidence>
<dbReference type="PANTHER" id="PTHR12412:SF2">
    <property type="entry name" value="NUCLEAR CAP-BINDING PROTEIN SUBUNIT 1"/>
    <property type="match status" value="1"/>
</dbReference>
<dbReference type="InterPro" id="IPR015172">
    <property type="entry name" value="MIF4G-like_typ-1"/>
</dbReference>
<keyword evidence="7" id="KW-0943">RNA-mediated gene silencing</keyword>
<dbReference type="PANTHER" id="PTHR12412">
    <property type="entry name" value="CAP BINDING PROTEIN"/>
    <property type="match status" value="1"/>
</dbReference>
<evidence type="ECO:0000256" key="1">
    <source>
        <dbReference type="ARBA" id="ARBA00004123"/>
    </source>
</evidence>
<dbReference type="Pfam" id="PF09090">
    <property type="entry name" value="MIF4G_like_2"/>
    <property type="match status" value="1"/>
</dbReference>
<evidence type="ECO:0000256" key="2">
    <source>
        <dbReference type="ARBA" id="ARBA00007413"/>
    </source>
</evidence>
<evidence type="ECO:0000256" key="5">
    <source>
        <dbReference type="ARBA" id="ARBA00022664"/>
    </source>
</evidence>
<keyword evidence="6" id="KW-0506">mRNA capping</keyword>
<dbReference type="GO" id="GO:0003729">
    <property type="term" value="F:mRNA binding"/>
    <property type="evidence" value="ECO:0007669"/>
    <property type="project" value="TreeGrafter"/>
</dbReference>
<feature type="coiled-coil region" evidence="11">
    <location>
        <begin position="650"/>
        <end position="704"/>
    </location>
</feature>
<dbReference type="SMART" id="SM00543">
    <property type="entry name" value="MIF4G"/>
    <property type="match status" value="1"/>
</dbReference>
<keyword evidence="9" id="KW-0539">Nucleus</keyword>
<organism evidence="13 14">
    <name type="scientific">Galendromus occidentalis</name>
    <name type="common">western predatory mite</name>
    <dbReference type="NCBI Taxonomy" id="34638"/>
    <lineage>
        <taxon>Eukaryota</taxon>
        <taxon>Metazoa</taxon>
        <taxon>Ecdysozoa</taxon>
        <taxon>Arthropoda</taxon>
        <taxon>Chelicerata</taxon>
        <taxon>Arachnida</taxon>
        <taxon>Acari</taxon>
        <taxon>Parasitiformes</taxon>
        <taxon>Mesostigmata</taxon>
        <taxon>Gamasina</taxon>
        <taxon>Phytoseioidea</taxon>
        <taxon>Phytoseiidae</taxon>
        <taxon>Typhlodrominae</taxon>
        <taxon>Galendromus</taxon>
    </lineage>
</organism>
<dbReference type="GO" id="GO:0006370">
    <property type="term" value="P:7-methylguanosine mRNA capping"/>
    <property type="evidence" value="ECO:0007669"/>
    <property type="project" value="UniProtKB-KW"/>
</dbReference>
<keyword evidence="8" id="KW-0508">mRNA splicing</keyword>
<dbReference type="CTD" id="44409"/>
<comment type="similarity">
    <text evidence="2">Belongs to the NCBP1 family.</text>
</comment>
<dbReference type="InterPro" id="IPR003890">
    <property type="entry name" value="MIF4G-like_typ-3"/>
</dbReference>
<dbReference type="SUPFAM" id="SSF48371">
    <property type="entry name" value="ARM repeat"/>
    <property type="match status" value="3"/>
</dbReference>
<dbReference type="FunFam" id="1.25.40.180:FF:000041">
    <property type="entry name" value="Nuclear cap-binding protein subunit 1"/>
    <property type="match status" value="1"/>
</dbReference>
<keyword evidence="11" id="KW-0175">Coiled coil</keyword>
<dbReference type="Gene3D" id="1.25.40.180">
    <property type="match status" value="3"/>
</dbReference>
<dbReference type="Pfam" id="PF09088">
    <property type="entry name" value="MIF4G_like"/>
    <property type="match status" value="1"/>
</dbReference>
<dbReference type="AlphaFoldDB" id="A0AAJ6VWJ2"/>
<keyword evidence="13" id="KW-1185">Reference proteome</keyword>
<reference evidence="14" key="1">
    <citation type="submission" date="2025-08" db="UniProtKB">
        <authorList>
            <consortium name="RefSeq"/>
        </authorList>
    </citation>
    <scope>IDENTIFICATION</scope>
</reference>
<dbReference type="GO" id="GO:0005634">
    <property type="term" value="C:nucleus"/>
    <property type="evidence" value="ECO:0007669"/>
    <property type="project" value="UniProtKB-SubCell"/>
</dbReference>
<evidence type="ECO:0000313" key="13">
    <source>
        <dbReference type="Proteomes" id="UP000694867"/>
    </source>
</evidence>
<name>A0AAJ6VWJ2_9ACAR</name>